<gene>
    <name evidence="4" type="ORF">LZ538_10100</name>
</gene>
<dbReference type="PANTHER" id="PTHR35176">
    <property type="entry name" value="HEME OXYGENASE HI_0854-RELATED"/>
    <property type="match status" value="1"/>
</dbReference>
<comment type="caution">
    <text evidence="4">The sequence shown here is derived from an EMBL/GenBank/DDBJ whole genome shotgun (WGS) entry which is preliminary data.</text>
</comment>
<dbReference type="SUPFAM" id="SSF50475">
    <property type="entry name" value="FMN-binding split barrel"/>
    <property type="match status" value="1"/>
</dbReference>
<dbReference type="PANTHER" id="PTHR35176:SF6">
    <property type="entry name" value="HEME OXYGENASE HI_0854-RELATED"/>
    <property type="match status" value="1"/>
</dbReference>
<dbReference type="RefSeq" id="WP_249831887.1">
    <property type="nucleotide sequence ID" value="NZ_JAMGBE010000003.1"/>
</dbReference>
<evidence type="ECO:0000313" key="4">
    <source>
        <dbReference type="EMBL" id="MCL6730401.1"/>
    </source>
</evidence>
<dbReference type="Gene3D" id="2.30.110.10">
    <property type="entry name" value="Electron Transport, Fmn-binding Protein, Chain A"/>
    <property type="match status" value="1"/>
</dbReference>
<feature type="domain" description="Pyridoxamine 5'-phosphate oxidase N-terminal" evidence="3">
    <location>
        <begin position="4"/>
        <end position="128"/>
    </location>
</feature>
<feature type="compositionally biased region" description="Basic and acidic residues" evidence="2">
    <location>
        <begin position="148"/>
        <end position="158"/>
    </location>
</feature>
<dbReference type="Proteomes" id="UP001165342">
    <property type="component" value="Unassembled WGS sequence"/>
</dbReference>
<organism evidence="4 5">
    <name type="scientific">Sphingomonas hankyongi</name>
    <dbReference type="NCBI Taxonomy" id="2908209"/>
    <lineage>
        <taxon>Bacteria</taxon>
        <taxon>Pseudomonadati</taxon>
        <taxon>Pseudomonadota</taxon>
        <taxon>Alphaproteobacteria</taxon>
        <taxon>Sphingomonadales</taxon>
        <taxon>Sphingomonadaceae</taxon>
        <taxon>Sphingomonas</taxon>
    </lineage>
</organism>
<protein>
    <submittedName>
        <fullName evidence="4">Pyridoxamine 5'-phosphate oxidase family protein</fullName>
    </submittedName>
</protein>
<dbReference type="InterPro" id="IPR012349">
    <property type="entry name" value="Split_barrel_FMN-bd"/>
</dbReference>
<evidence type="ECO:0000259" key="3">
    <source>
        <dbReference type="Pfam" id="PF01243"/>
    </source>
</evidence>
<proteinExistence type="predicted"/>
<accession>A0ABT0S476</accession>
<name>A0ABT0S476_9SPHN</name>
<reference evidence="4" key="1">
    <citation type="submission" date="2022-05" db="EMBL/GenBank/DDBJ databases">
        <authorList>
            <person name="Jo J.-H."/>
            <person name="Im W.-T."/>
        </authorList>
    </citation>
    <scope>NUCLEOTIDE SEQUENCE</scope>
    <source>
        <strain evidence="4">SE220</strain>
    </source>
</reference>
<dbReference type="EMBL" id="JAMGBE010000003">
    <property type="protein sequence ID" value="MCL6730401.1"/>
    <property type="molecule type" value="Genomic_DNA"/>
</dbReference>
<feature type="region of interest" description="Disordered" evidence="2">
    <location>
        <begin position="141"/>
        <end position="172"/>
    </location>
</feature>
<evidence type="ECO:0000256" key="2">
    <source>
        <dbReference type="SAM" id="MobiDB-lite"/>
    </source>
</evidence>
<keyword evidence="1" id="KW-0560">Oxidoreductase</keyword>
<keyword evidence="5" id="KW-1185">Reference proteome</keyword>
<dbReference type="InterPro" id="IPR052019">
    <property type="entry name" value="F420H2_bilvrd_red/Heme_oxyg"/>
</dbReference>
<dbReference type="InterPro" id="IPR011576">
    <property type="entry name" value="Pyridox_Oxase_N"/>
</dbReference>
<evidence type="ECO:0000256" key="1">
    <source>
        <dbReference type="ARBA" id="ARBA00023002"/>
    </source>
</evidence>
<sequence>MRNTAVEILDTHQVMAVSTLRPDGWPQTTIVGYVNEGLTVYFLVFRSSQKLANIRRDMRISVAVGGEPSALDQLTAVYAAAHAVEIKDAAERDRAWTLLQERHGNLAAFDLPEQTDAAMIRATLQHVSVLDYRKGPGHIEDLSIGEDGTPRYDAREEPWGSSALKPGMIRQS</sequence>
<evidence type="ECO:0000313" key="5">
    <source>
        <dbReference type="Proteomes" id="UP001165342"/>
    </source>
</evidence>
<dbReference type="Pfam" id="PF01243">
    <property type="entry name" value="PNPOx_N"/>
    <property type="match status" value="1"/>
</dbReference>